<feature type="binding site" evidence="10">
    <location>
        <position position="366"/>
    </location>
    <ligand>
        <name>(2R)-2-phosphoglycerate</name>
        <dbReference type="ChEBI" id="CHEBI:58289"/>
    </ligand>
</feature>
<gene>
    <name evidence="10 13" type="primary">eno</name>
    <name evidence="13" type="ORF">HEQ75_05935</name>
</gene>
<sequence>MAAIADIIAREVLDSRGNPTVEAEVMLDSGAIGRAIVPSGASTGAHEAVELRDGDAARYGGKGVRQACGHVEGEIFDAIGGMDAADQVKIDETMIELDGTPNKSRLGANAILAVSLATARAAASELDMPLYRYVGGVFARTLPVPMMNIINGGQHADNPIDIQEFMIMPVAAGSVADAVRIGSEVFMQLKKKLQAAGHNTNVGDEGGFAPNIGSAEEALGFIAQACEAAGHRVGEDILFALDAAATEFYKDGRYVMEGEGKTFESGAMVDYLEGLVRKFPIVSIEDGMAEDDWDGWKLLTERLGATVNLVGDDLFVTNTERLRRGIETGTGNAILVKVNQIGTLTETLEAVEMAHRAGFKAVMSHRSGETEDNTIADLAVATNCGQIKTGSLSRSDRMSKYNQLIRIEQDLGAAARYAGRGVLRR</sequence>
<evidence type="ECO:0000313" key="14">
    <source>
        <dbReference type="Proteomes" id="UP000787635"/>
    </source>
</evidence>
<dbReference type="SFLD" id="SFLDS00001">
    <property type="entry name" value="Enolase"/>
    <property type="match status" value="1"/>
</dbReference>
<dbReference type="HAMAP" id="MF_00318">
    <property type="entry name" value="Enolase"/>
    <property type="match status" value="1"/>
</dbReference>
<dbReference type="InterPro" id="IPR036849">
    <property type="entry name" value="Enolase-like_C_sf"/>
</dbReference>
<evidence type="ECO:0000256" key="2">
    <source>
        <dbReference type="ARBA" id="ARBA00009604"/>
    </source>
</evidence>
<comment type="caution">
    <text evidence="13">The sequence shown here is derived from an EMBL/GenBank/DDBJ whole genome shotgun (WGS) entry which is preliminary data.</text>
</comment>
<evidence type="ECO:0000259" key="12">
    <source>
        <dbReference type="SMART" id="SM01193"/>
    </source>
</evidence>
<dbReference type="SFLD" id="SFLDF00002">
    <property type="entry name" value="enolase"/>
    <property type="match status" value="1"/>
</dbReference>
<accession>A0ABX1DZR2</accession>
<evidence type="ECO:0000256" key="8">
    <source>
        <dbReference type="ARBA" id="ARBA00023239"/>
    </source>
</evidence>
<dbReference type="SUPFAM" id="SSF51604">
    <property type="entry name" value="Enolase C-terminal domain-like"/>
    <property type="match status" value="1"/>
</dbReference>
<evidence type="ECO:0000256" key="10">
    <source>
        <dbReference type="HAMAP-Rule" id="MF_00318"/>
    </source>
</evidence>
<dbReference type="PROSITE" id="PS00164">
    <property type="entry name" value="ENOLASE"/>
    <property type="match status" value="1"/>
</dbReference>
<proteinExistence type="inferred from homology"/>
<protein>
    <recommendedName>
        <fullName evidence="4 10">Enolase</fullName>
        <ecNumber evidence="3 10">4.2.1.11</ecNumber>
    </recommendedName>
    <alternativeName>
        <fullName evidence="10">2-phospho-D-glycerate hydro-lyase</fullName>
    </alternativeName>
    <alternativeName>
        <fullName evidence="10">2-phosphoglycerate dehydratase</fullName>
    </alternativeName>
</protein>
<comment type="pathway">
    <text evidence="1 10">Carbohydrate degradation; glycolysis; pyruvate from D-glyceraldehyde 3-phosphate: step 4/5.</text>
</comment>
<feature type="binding site" evidence="10">
    <location>
        <position position="388"/>
    </location>
    <ligand>
        <name>(2R)-2-phosphoglycerate</name>
        <dbReference type="ChEBI" id="CHEBI:58289"/>
    </ligand>
</feature>
<dbReference type="InterPro" id="IPR000941">
    <property type="entry name" value="Enolase"/>
</dbReference>
<dbReference type="SFLD" id="SFLDG00178">
    <property type="entry name" value="enolase"/>
    <property type="match status" value="1"/>
</dbReference>
<feature type="binding site" evidence="10">
    <location>
        <position position="242"/>
    </location>
    <ligand>
        <name>Mg(2+)</name>
        <dbReference type="ChEBI" id="CHEBI:18420"/>
    </ligand>
</feature>
<feature type="domain" description="Enolase N-terminal" evidence="12">
    <location>
        <begin position="4"/>
        <end position="134"/>
    </location>
</feature>
<feature type="domain" description="Enolase C-terminal TIM barrel" evidence="11">
    <location>
        <begin position="139"/>
        <end position="425"/>
    </location>
</feature>
<dbReference type="InterPro" id="IPR020809">
    <property type="entry name" value="Enolase_CS"/>
</dbReference>
<evidence type="ECO:0000256" key="3">
    <source>
        <dbReference type="ARBA" id="ARBA00012058"/>
    </source>
</evidence>
<dbReference type="SMART" id="SM01192">
    <property type="entry name" value="Enolase_C"/>
    <property type="match status" value="1"/>
</dbReference>
<keyword evidence="6 10" id="KW-0460">Magnesium</keyword>
<dbReference type="Pfam" id="PF03952">
    <property type="entry name" value="Enolase_N"/>
    <property type="match status" value="1"/>
</dbReference>
<feature type="binding site" evidence="10">
    <location>
        <position position="285"/>
    </location>
    <ligand>
        <name>Mg(2+)</name>
        <dbReference type="ChEBI" id="CHEBI:18420"/>
    </ligand>
</feature>
<dbReference type="PIRSF" id="PIRSF001400">
    <property type="entry name" value="Enolase"/>
    <property type="match status" value="1"/>
</dbReference>
<comment type="function">
    <text evidence="9 10">Catalyzes the reversible conversion of 2-phosphoglycerate (2-PG) into phosphoenolpyruvate (PEP). It is essential for the degradation of carbohydrates via glycolysis.</text>
</comment>
<dbReference type="PRINTS" id="PR00148">
    <property type="entry name" value="ENOLASE"/>
</dbReference>
<keyword evidence="10" id="KW-0479">Metal-binding</keyword>
<dbReference type="InterPro" id="IPR029017">
    <property type="entry name" value="Enolase-like_N"/>
</dbReference>
<keyword evidence="8 10" id="KW-0456">Lyase</keyword>
<dbReference type="Proteomes" id="UP000787635">
    <property type="component" value="Unassembled WGS sequence"/>
</dbReference>
<keyword evidence="14" id="KW-1185">Reference proteome</keyword>
<comment type="cofactor">
    <cofactor evidence="10">
        <name>Mg(2+)</name>
        <dbReference type="ChEBI" id="CHEBI:18420"/>
    </cofactor>
    <text evidence="10">Binds a second Mg(2+) ion via substrate during catalysis.</text>
</comment>
<dbReference type="EMBL" id="JAAVNE010000006">
    <property type="protein sequence ID" value="NKC30394.1"/>
    <property type="molecule type" value="Genomic_DNA"/>
</dbReference>
<feature type="active site" description="Proton acceptor" evidence="10">
    <location>
        <position position="337"/>
    </location>
</feature>
<evidence type="ECO:0000256" key="1">
    <source>
        <dbReference type="ARBA" id="ARBA00005031"/>
    </source>
</evidence>
<evidence type="ECO:0000256" key="7">
    <source>
        <dbReference type="ARBA" id="ARBA00023152"/>
    </source>
</evidence>
<keyword evidence="7 10" id="KW-0324">Glycolysis</keyword>
<feature type="active site" description="Proton donor" evidence="10">
    <location>
        <position position="205"/>
    </location>
</feature>
<dbReference type="EC" id="4.2.1.11" evidence="3 10"/>
<keyword evidence="5 10" id="KW-0964">Secreted</keyword>
<dbReference type="GO" id="GO:0004634">
    <property type="term" value="F:phosphopyruvate hydratase activity"/>
    <property type="evidence" value="ECO:0007669"/>
    <property type="project" value="UniProtKB-EC"/>
</dbReference>
<evidence type="ECO:0000256" key="6">
    <source>
        <dbReference type="ARBA" id="ARBA00022842"/>
    </source>
</evidence>
<keyword evidence="10" id="KW-0963">Cytoplasm</keyword>
<dbReference type="SMART" id="SM01193">
    <property type="entry name" value="Enolase_N"/>
    <property type="match status" value="1"/>
</dbReference>
<dbReference type="InterPro" id="IPR020811">
    <property type="entry name" value="Enolase_N"/>
</dbReference>
<feature type="binding site" evidence="10">
    <location>
        <position position="337"/>
    </location>
    <ligand>
        <name>(2R)-2-phosphoglycerate</name>
        <dbReference type="ChEBI" id="CHEBI:58289"/>
    </ligand>
</feature>
<name>A0ABX1DZR2_9PROT</name>
<reference evidence="13 14" key="1">
    <citation type="submission" date="2020-03" db="EMBL/GenBank/DDBJ databases">
        <title>Roseomonas selenitidurans sp. nov. isolated from urban soil.</title>
        <authorList>
            <person name="Liu H."/>
        </authorList>
    </citation>
    <scope>NUCLEOTIDE SEQUENCE [LARGE SCALE GENOMIC DNA]</scope>
    <source>
        <strain evidence="13 14">BU-1</strain>
    </source>
</reference>
<dbReference type="Gene3D" id="3.20.20.120">
    <property type="entry name" value="Enolase-like C-terminal domain"/>
    <property type="match status" value="1"/>
</dbReference>
<evidence type="ECO:0000256" key="4">
    <source>
        <dbReference type="ARBA" id="ARBA00017068"/>
    </source>
</evidence>
<feature type="binding site" evidence="10">
    <location>
        <position position="367"/>
    </location>
    <ligand>
        <name>(2R)-2-phosphoglycerate</name>
        <dbReference type="ChEBI" id="CHEBI:58289"/>
    </ligand>
</feature>
<evidence type="ECO:0000313" key="13">
    <source>
        <dbReference type="EMBL" id="NKC30394.1"/>
    </source>
</evidence>
<dbReference type="Pfam" id="PF00113">
    <property type="entry name" value="Enolase_C"/>
    <property type="match status" value="1"/>
</dbReference>
<organism evidence="13 14">
    <name type="scientific">Falsiroseomonas selenitidurans</name>
    <dbReference type="NCBI Taxonomy" id="2716335"/>
    <lineage>
        <taxon>Bacteria</taxon>
        <taxon>Pseudomonadati</taxon>
        <taxon>Pseudomonadota</taxon>
        <taxon>Alphaproteobacteria</taxon>
        <taxon>Acetobacterales</taxon>
        <taxon>Roseomonadaceae</taxon>
        <taxon>Falsiroseomonas</taxon>
    </lineage>
</organism>
<comment type="catalytic activity">
    <reaction evidence="10">
        <text>(2R)-2-phosphoglycerate = phosphoenolpyruvate + H2O</text>
        <dbReference type="Rhea" id="RHEA:10164"/>
        <dbReference type="ChEBI" id="CHEBI:15377"/>
        <dbReference type="ChEBI" id="CHEBI:58289"/>
        <dbReference type="ChEBI" id="CHEBI:58702"/>
        <dbReference type="EC" id="4.2.1.11"/>
    </reaction>
</comment>
<dbReference type="InterPro" id="IPR020810">
    <property type="entry name" value="Enolase_C"/>
</dbReference>
<comment type="similarity">
    <text evidence="2 10">Belongs to the enolase family.</text>
</comment>
<dbReference type="CDD" id="cd03313">
    <property type="entry name" value="enolase"/>
    <property type="match status" value="1"/>
</dbReference>
<evidence type="ECO:0000259" key="11">
    <source>
        <dbReference type="SMART" id="SM01192"/>
    </source>
</evidence>
<dbReference type="NCBIfam" id="TIGR01060">
    <property type="entry name" value="eno"/>
    <property type="match status" value="1"/>
</dbReference>
<dbReference type="PANTHER" id="PTHR11902">
    <property type="entry name" value="ENOLASE"/>
    <property type="match status" value="1"/>
</dbReference>
<dbReference type="RefSeq" id="WP_168028138.1">
    <property type="nucleotide sequence ID" value="NZ_JAAVNE010000006.1"/>
</dbReference>
<feature type="binding site" evidence="10">
    <location>
        <position position="312"/>
    </location>
    <ligand>
        <name>Mg(2+)</name>
        <dbReference type="ChEBI" id="CHEBI:18420"/>
    </ligand>
</feature>
<dbReference type="SUPFAM" id="SSF54826">
    <property type="entry name" value="Enolase N-terminal domain-like"/>
    <property type="match status" value="1"/>
</dbReference>
<comment type="subcellular location">
    <subcellularLocation>
        <location evidence="10">Cytoplasm</location>
    </subcellularLocation>
    <subcellularLocation>
        <location evidence="10">Secreted</location>
    </subcellularLocation>
    <subcellularLocation>
        <location evidence="10">Cell surface</location>
    </subcellularLocation>
    <text evidence="10">Fractions of enolase are present in both the cytoplasm and on the cell surface.</text>
</comment>
<feature type="binding site" evidence="10">
    <location>
        <position position="163"/>
    </location>
    <ligand>
        <name>(2R)-2-phosphoglycerate</name>
        <dbReference type="ChEBI" id="CHEBI:58289"/>
    </ligand>
</feature>
<dbReference type="PANTHER" id="PTHR11902:SF1">
    <property type="entry name" value="ENOLASE"/>
    <property type="match status" value="1"/>
</dbReference>
<evidence type="ECO:0000256" key="9">
    <source>
        <dbReference type="ARBA" id="ARBA00045763"/>
    </source>
</evidence>
<evidence type="ECO:0000256" key="5">
    <source>
        <dbReference type="ARBA" id="ARBA00022525"/>
    </source>
</evidence>
<dbReference type="Gene3D" id="3.30.390.10">
    <property type="entry name" value="Enolase-like, N-terminal domain"/>
    <property type="match status" value="1"/>
</dbReference>